<organism evidence="4 5">
    <name type="scientific">Salinomyces thailandicus</name>
    <dbReference type="NCBI Taxonomy" id="706561"/>
    <lineage>
        <taxon>Eukaryota</taxon>
        <taxon>Fungi</taxon>
        <taxon>Dikarya</taxon>
        <taxon>Ascomycota</taxon>
        <taxon>Pezizomycotina</taxon>
        <taxon>Dothideomycetes</taxon>
        <taxon>Dothideomycetidae</taxon>
        <taxon>Mycosphaerellales</taxon>
        <taxon>Teratosphaeriaceae</taxon>
        <taxon>Salinomyces</taxon>
    </lineage>
</organism>
<proteinExistence type="predicted"/>
<keyword evidence="5" id="KW-1185">Reference proteome</keyword>
<feature type="compositionally biased region" description="Polar residues" evidence="2">
    <location>
        <begin position="26"/>
        <end position="36"/>
    </location>
</feature>
<dbReference type="GO" id="GO:0008270">
    <property type="term" value="F:zinc ion binding"/>
    <property type="evidence" value="ECO:0007669"/>
    <property type="project" value="UniProtKB-KW"/>
</dbReference>
<name>A0A4U0TQL2_9PEZI</name>
<dbReference type="InterPro" id="IPR007527">
    <property type="entry name" value="Znf_SWIM"/>
</dbReference>
<dbReference type="OrthoDB" id="5413281at2759"/>
<dbReference type="PROSITE" id="PS50966">
    <property type="entry name" value="ZF_SWIM"/>
    <property type="match status" value="1"/>
</dbReference>
<evidence type="ECO:0000256" key="2">
    <source>
        <dbReference type="SAM" id="MobiDB-lite"/>
    </source>
</evidence>
<accession>A0A4U0TQL2</accession>
<evidence type="ECO:0000313" key="4">
    <source>
        <dbReference type="EMBL" id="TKA24045.1"/>
    </source>
</evidence>
<feature type="region of interest" description="Disordered" evidence="2">
    <location>
        <begin position="84"/>
        <end position="128"/>
    </location>
</feature>
<comment type="caution">
    <text evidence="4">The sequence shown here is derived from an EMBL/GenBank/DDBJ whole genome shotgun (WGS) entry which is preliminary data.</text>
</comment>
<keyword evidence="1" id="KW-0863">Zinc-finger</keyword>
<keyword evidence="1" id="KW-0862">Zinc</keyword>
<reference evidence="4 5" key="1">
    <citation type="submission" date="2017-03" db="EMBL/GenBank/DDBJ databases">
        <title>Genomes of endolithic fungi from Antarctica.</title>
        <authorList>
            <person name="Coleine C."/>
            <person name="Masonjones S."/>
            <person name="Stajich J.E."/>
        </authorList>
    </citation>
    <scope>NUCLEOTIDE SEQUENCE [LARGE SCALE GENOMIC DNA]</scope>
    <source>
        <strain evidence="4 5">CCFEE 6315</strain>
    </source>
</reference>
<gene>
    <name evidence="4" type="ORF">B0A50_06936</name>
</gene>
<evidence type="ECO:0000313" key="5">
    <source>
        <dbReference type="Proteomes" id="UP000308549"/>
    </source>
</evidence>
<feature type="region of interest" description="Disordered" evidence="2">
    <location>
        <begin position="15"/>
        <end position="38"/>
    </location>
</feature>
<evidence type="ECO:0000259" key="3">
    <source>
        <dbReference type="PROSITE" id="PS50966"/>
    </source>
</evidence>
<keyword evidence="1" id="KW-0479">Metal-binding</keyword>
<protein>
    <recommendedName>
        <fullName evidence="3">SWIM-type domain-containing protein</fullName>
    </recommendedName>
</protein>
<feature type="domain" description="SWIM-type" evidence="3">
    <location>
        <begin position="160"/>
        <end position="227"/>
    </location>
</feature>
<dbReference type="EMBL" id="NAJL01000048">
    <property type="protein sequence ID" value="TKA24045.1"/>
    <property type="molecule type" value="Genomic_DNA"/>
</dbReference>
<sequence length="254" mass="27640">MAFLPGPRQLTASLVSSLSKPREPDSTTPSHSNPLDNSPLAKEQLLTLHVLFPNELLPALDLLDRGLVARLCLLHTAPAEERGVTEAVNENAAIDMPTTDDGEEAESSAARAPQQHFPAPQSTPSKVHGTSAYYVRSAQQQSSRSNSRYRNATHEHTSYYEVRLDAWSCSCPAFAFSAFPANTAHRTNSEHEVATEHAPLGWCFGGLTLGNDMPICKHLLACILVEHSSIFSHSVEERLVSTEEIAGWSAGWGD</sequence>
<dbReference type="Proteomes" id="UP000308549">
    <property type="component" value="Unassembled WGS sequence"/>
</dbReference>
<evidence type="ECO:0000256" key="1">
    <source>
        <dbReference type="PROSITE-ProRule" id="PRU00325"/>
    </source>
</evidence>
<dbReference type="AlphaFoldDB" id="A0A4U0TQL2"/>